<dbReference type="PROSITE" id="PS52016">
    <property type="entry name" value="TONB_DEPENDENT_REC_3"/>
    <property type="match status" value="1"/>
</dbReference>
<evidence type="ECO:0000256" key="9">
    <source>
        <dbReference type="ARBA" id="ARBA00023065"/>
    </source>
</evidence>
<dbReference type="PROSITE" id="PS01156">
    <property type="entry name" value="TONB_DEPENDENT_REC_2"/>
    <property type="match status" value="1"/>
</dbReference>
<feature type="domain" description="Secretin/TonB short N-terminal" evidence="19">
    <location>
        <begin position="77"/>
        <end position="128"/>
    </location>
</feature>
<comment type="similarity">
    <text evidence="2 14 16">Belongs to the TonB-dependent receptor family.</text>
</comment>
<evidence type="ECO:0000256" key="12">
    <source>
        <dbReference type="ARBA" id="ARBA00023170"/>
    </source>
</evidence>
<keyword evidence="7 18" id="KW-0732">Signal</keyword>
<comment type="subcellular location">
    <subcellularLocation>
        <location evidence="1 14">Cell outer membrane</location>
        <topology evidence="1 14">Multi-pass membrane protein</topology>
    </subcellularLocation>
</comment>
<dbReference type="InterPro" id="IPR037066">
    <property type="entry name" value="Plug_dom_sf"/>
</dbReference>
<keyword evidence="13 14" id="KW-0998">Cell outer membrane</keyword>
<evidence type="ECO:0000256" key="2">
    <source>
        <dbReference type="ARBA" id="ARBA00009810"/>
    </source>
</evidence>
<dbReference type="Gene3D" id="2.170.130.10">
    <property type="entry name" value="TonB-dependent receptor, plug domain"/>
    <property type="match status" value="1"/>
</dbReference>
<keyword evidence="12 20" id="KW-0675">Receptor</keyword>
<evidence type="ECO:0000256" key="11">
    <source>
        <dbReference type="ARBA" id="ARBA00023136"/>
    </source>
</evidence>
<evidence type="ECO:0000256" key="1">
    <source>
        <dbReference type="ARBA" id="ARBA00004571"/>
    </source>
</evidence>
<evidence type="ECO:0000256" key="13">
    <source>
        <dbReference type="ARBA" id="ARBA00023237"/>
    </source>
</evidence>
<dbReference type="InterPro" id="IPR012910">
    <property type="entry name" value="Plug_dom"/>
</dbReference>
<evidence type="ECO:0000313" key="21">
    <source>
        <dbReference type="Proteomes" id="UP000494269"/>
    </source>
</evidence>
<dbReference type="Pfam" id="PF07715">
    <property type="entry name" value="Plug"/>
    <property type="match status" value="1"/>
</dbReference>
<evidence type="ECO:0000256" key="4">
    <source>
        <dbReference type="ARBA" id="ARBA00022452"/>
    </source>
</evidence>
<feature type="signal peptide" evidence="18">
    <location>
        <begin position="1"/>
        <end position="27"/>
    </location>
</feature>
<gene>
    <name evidence="20" type="primary">pupB_4</name>
    <name evidence="20" type="ORF">LMG3441_05694</name>
</gene>
<evidence type="ECO:0000259" key="19">
    <source>
        <dbReference type="SMART" id="SM00965"/>
    </source>
</evidence>
<evidence type="ECO:0000256" key="14">
    <source>
        <dbReference type="PROSITE-ProRule" id="PRU01360"/>
    </source>
</evidence>
<dbReference type="GO" id="GO:0038023">
    <property type="term" value="F:signaling receptor activity"/>
    <property type="evidence" value="ECO:0007669"/>
    <property type="project" value="InterPro"/>
</dbReference>
<reference evidence="20 21" key="1">
    <citation type="submission" date="2020-04" db="EMBL/GenBank/DDBJ databases">
        <authorList>
            <person name="De Canck E."/>
        </authorList>
    </citation>
    <scope>NUCLEOTIDE SEQUENCE [LARGE SCALE GENOMIC DNA]</scope>
    <source>
        <strain evidence="20 21">LMG 3441</strain>
    </source>
</reference>
<dbReference type="RefSeq" id="WP_175171691.1">
    <property type="nucleotide sequence ID" value="NZ_CADIJQ010000014.1"/>
</dbReference>
<evidence type="ECO:0000256" key="5">
    <source>
        <dbReference type="ARBA" id="ARBA00022496"/>
    </source>
</evidence>
<evidence type="ECO:0000256" key="8">
    <source>
        <dbReference type="ARBA" id="ARBA00023004"/>
    </source>
</evidence>
<proteinExistence type="inferred from homology"/>
<dbReference type="GO" id="GO:0015891">
    <property type="term" value="P:siderophore transport"/>
    <property type="evidence" value="ECO:0007669"/>
    <property type="project" value="InterPro"/>
</dbReference>
<dbReference type="Gene3D" id="3.55.50.30">
    <property type="match status" value="1"/>
</dbReference>
<dbReference type="AlphaFoldDB" id="A0A6S7ANW0"/>
<dbReference type="EMBL" id="CADIJQ010000014">
    <property type="protein sequence ID" value="CAB3741486.1"/>
    <property type="molecule type" value="Genomic_DNA"/>
</dbReference>
<dbReference type="GO" id="GO:0009279">
    <property type="term" value="C:cell outer membrane"/>
    <property type="evidence" value="ECO:0007669"/>
    <property type="project" value="UniProtKB-SubCell"/>
</dbReference>
<dbReference type="GO" id="GO:0015344">
    <property type="term" value="F:siderophore uptake transmembrane transporter activity"/>
    <property type="evidence" value="ECO:0007669"/>
    <property type="project" value="TreeGrafter"/>
</dbReference>
<keyword evidence="21" id="KW-1185">Reference proteome</keyword>
<dbReference type="PANTHER" id="PTHR32552:SF74">
    <property type="entry name" value="HYDROXAMATE SIDEROPHORE RECEPTOR FHUE"/>
    <property type="match status" value="1"/>
</dbReference>
<feature type="region of interest" description="Disordered" evidence="17">
    <location>
        <begin position="147"/>
        <end position="167"/>
    </location>
</feature>
<evidence type="ECO:0000256" key="6">
    <source>
        <dbReference type="ARBA" id="ARBA00022692"/>
    </source>
</evidence>
<evidence type="ECO:0000256" key="3">
    <source>
        <dbReference type="ARBA" id="ARBA00022448"/>
    </source>
</evidence>
<dbReference type="InterPro" id="IPR039426">
    <property type="entry name" value="TonB-dep_rcpt-like"/>
</dbReference>
<feature type="compositionally biased region" description="Polar residues" evidence="17">
    <location>
        <begin position="152"/>
        <end position="167"/>
    </location>
</feature>
<name>A0A6S7ANW0_9BURK</name>
<dbReference type="InterPro" id="IPR000531">
    <property type="entry name" value="Beta-barrel_TonB"/>
</dbReference>
<dbReference type="InterPro" id="IPR010105">
    <property type="entry name" value="TonB_sidphr_rcpt"/>
</dbReference>
<accession>A0A6S7ANW0</accession>
<evidence type="ECO:0000256" key="10">
    <source>
        <dbReference type="ARBA" id="ARBA00023077"/>
    </source>
</evidence>
<feature type="chain" id="PRO_5028816389" evidence="18">
    <location>
        <begin position="28"/>
        <end position="818"/>
    </location>
</feature>
<dbReference type="InterPro" id="IPR011662">
    <property type="entry name" value="Secretin/TonB_short_N"/>
</dbReference>
<keyword evidence="3 14" id="KW-0813">Transport</keyword>
<feature type="short sequence motif" description="TonB C-terminal box" evidence="15">
    <location>
        <begin position="801"/>
        <end position="818"/>
    </location>
</feature>
<dbReference type="InterPro" id="IPR010917">
    <property type="entry name" value="TonB_rcpt_CS"/>
</dbReference>
<evidence type="ECO:0000256" key="7">
    <source>
        <dbReference type="ARBA" id="ARBA00022729"/>
    </source>
</evidence>
<sequence length="818" mass="87781">MSTVTDLRLSLLAAALVALFSTPLVRAQPTASHAAAPADMVSPVSAPADTASTLRAYDIPAQALGSSLARIASESGEAISVDAELVRGIDAPAVRGRYTAEQAAHAAMSGSGLELLRTGSGSWALRRPLAPAAGVVTLGAVQVTGERDPAVTENTGSYTSTGPSATGTPLALSLKETPQSVTVITRQRLDDQKLESVIDALESTTGVTAFRQGMGTDLSGLWSRGFTISNFLVDGIPSSLGSSSYWRNTAMYDRIEVVRGATGLMSGMGTPAASINLVRKRPTADWQASISAEAGSWDRYGLGADVSGPLSENGKLRGRLVVDEENQHSWIDRYEKQSRLVYGITELDLGSATLLTLGFSYETNNNDSPLRTGLPFAYSNGVPTHFKRSTNPAPDWSFYDSELSNVFASVKHDFGKGWNGKVEVTHTRYNYDSALYFLTGSIDQATGQGAALWPVRWKSNDKQTTLDAQISGPFDLLGRQHEVVAGLSLSQLRSDTPSYGGWLGPWTGYDGTIADFHHWDGASNQPNFVKAGDTQTKETQVSAYLTSRFKLADPTSLIAGARVINWERKADTSVVGVPGSTRADTRETGVIVPYAGLVHELNENWSVYGSYTRIFSPQSAATRDVNNNVLDPERGTSYELGVKSSFFDERLNAGLALFKTRQSNLANYDAATSSYVALQGITTKGAELELTGELSRGWNVAAGYTYSLSEDANGQRAIAQIPRHSVKLFTTYRLPDALNRLTVGGGVNWQSTSGYVGEAQQSSYAVVNAMARYEFSKQFSATLNINNLFDKAYYSGLSAYGGVYGAPRNVMLSAKYAF</sequence>
<organism evidence="20 21">
    <name type="scientific">Achromobacter kerstersii</name>
    <dbReference type="NCBI Taxonomy" id="1353890"/>
    <lineage>
        <taxon>Bacteria</taxon>
        <taxon>Pseudomonadati</taxon>
        <taxon>Pseudomonadota</taxon>
        <taxon>Betaproteobacteria</taxon>
        <taxon>Burkholderiales</taxon>
        <taxon>Alcaligenaceae</taxon>
        <taxon>Achromobacter</taxon>
    </lineage>
</organism>
<dbReference type="SMART" id="SM00965">
    <property type="entry name" value="STN"/>
    <property type="match status" value="1"/>
</dbReference>
<keyword evidence="10 16" id="KW-0798">TonB box</keyword>
<evidence type="ECO:0000256" key="17">
    <source>
        <dbReference type="SAM" id="MobiDB-lite"/>
    </source>
</evidence>
<protein>
    <submittedName>
        <fullName evidence="20">Ferric-pseudobactin BN7/BN8 receptor</fullName>
    </submittedName>
</protein>
<dbReference type="InterPro" id="IPR036942">
    <property type="entry name" value="Beta-barrel_TonB_sf"/>
</dbReference>
<evidence type="ECO:0000256" key="15">
    <source>
        <dbReference type="PROSITE-ProRule" id="PRU10144"/>
    </source>
</evidence>
<keyword evidence="5" id="KW-0410">Iron transport</keyword>
<dbReference type="NCBIfam" id="TIGR01783">
    <property type="entry name" value="TonB-siderophor"/>
    <property type="match status" value="1"/>
</dbReference>
<dbReference type="Proteomes" id="UP000494269">
    <property type="component" value="Unassembled WGS sequence"/>
</dbReference>
<evidence type="ECO:0000256" key="16">
    <source>
        <dbReference type="RuleBase" id="RU003357"/>
    </source>
</evidence>
<dbReference type="CDD" id="cd01347">
    <property type="entry name" value="ligand_gated_channel"/>
    <property type="match status" value="1"/>
</dbReference>
<evidence type="ECO:0000313" key="20">
    <source>
        <dbReference type="EMBL" id="CAB3741486.1"/>
    </source>
</evidence>
<dbReference type="Pfam" id="PF00593">
    <property type="entry name" value="TonB_dep_Rec_b-barrel"/>
    <property type="match status" value="1"/>
</dbReference>
<keyword evidence="4 14" id="KW-1134">Transmembrane beta strand</keyword>
<dbReference type="Gene3D" id="2.40.170.20">
    <property type="entry name" value="TonB-dependent receptor, beta-barrel domain"/>
    <property type="match status" value="1"/>
</dbReference>
<evidence type="ECO:0000256" key="18">
    <source>
        <dbReference type="SAM" id="SignalP"/>
    </source>
</evidence>
<keyword evidence="8" id="KW-0408">Iron</keyword>
<keyword evidence="11 14" id="KW-0472">Membrane</keyword>
<dbReference type="SUPFAM" id="SSF56935">
    <property type="entry name" value="Porins"/>
    <property type="match status" value="1"/>
</dbReference>
<keyword evidence="6 14" id="KW-0812">Transmembrane</keyword>
<dbReference type="FunFam" id="2.170.130.10:FF:000010">
    <property type="entry name" value="Ferripyoverdine receptor"/>
    <property type="match status" value="1"/>
</dbReference>
<dbReference type="PANTHER" id="PTHR32552">
    <property type="entry name" value="FERRICHROME IRON RECEPTOR-RELATED"/>
    <property type="match status" value="1"/>
</dbReference>
<keyword evidence="9" id="KW-0406">Ion transport</keyword>